<dbReference type="AlphaFoldDB" id="A0A6G8Q1B5"/>
<dbReference type="Proteomes" id="UP000502706">
    <property type="component" value="Chromosome"/>
</dbReference>
<dbReference type="RefSeq" id="WP_166397908.1">
    <property type="nucleotide sequence ID" value="NZ_CP045121.1"/>
</dbReference>
<name>A0A6G8Q1B5_9ACTN</name>
<protein>
    <submittedName>
        <fullName evidence="1">Uncharacterized protein</fullName>
    </submittedName>
</protein>
<sequence>MGETRPILLALLRDHRNNGRGFSDLKVARLEAAADAHWFVYPDDEEVIEAWKAFYGRVEGSATEGA</sequence>
<dbReference type="EMBL" id="CP045121">
    <property type="protein sequence ID" value="QIN80235.1"/>
    <property type="molecule type" value="Genomic_DNA"/>
</dbReference>
<reference evidence="1 2" key="1">
    <citation type="submission" date="2019-10" db="EMBL/GenBank/DDBJ databases">
        <title>Rubrobacter sp nov SCSIO 52915 isolated from a deep-sea sediment in the South China Sea.</title>
        <authorList>
            <person name="Chen R.W."/>
        </authorList>
    </citation>
    <scope>NUCLEOTIDE SEQUENCE [LARGE SCALE GENOMIC DNA]</scope>
    <source>
        <strain evidence="1 2">SCSIO 52915</strain>
    </source>
</reference>
<keyword evidence="2" id="KW-1185">Reference proteome</keyword>
<evidence type="ECO:0000313" key="2">
    <source>
        <dbReference type="Proteomes" id="UP000502706"/>
    </source>
</evidence>
<accession>A0A6G8Q1B5</accession>
<dbReference type="KEGG" id="rmar:GBA65_18835"/>
<proteinExistence type="predicted"/>
<evidence type="ECO:0000313" key="1">
    <source>
        <dbReference type="EMBL" id="QIN80235.1"/>
    </source>
</evidence>
<organism evidence="1 2">
    <name type="scientific">Rubrobacter marinus</name>
    <dbReference type="NCBI Taxonomy" id="2653852"/>
    <lineage>
        <taxon>Bacteria</taxon>
        <taxon>Bacillati</taxon>
        <taxon>Actinomycetota</taxon>
        <taxon>Rubrobacteria</taxon>
        <taxon>Rubrobacterales</taxon>
        <taxon>Rubrobacteraceae</taxon>
        <taxon>Rubrobacter</taxon>
    </lineage>
</organism>
<gene>
    <name evidence="1" type="ORF">GBA65_18835</name>
</gene>